<dbReference type="OrthoDB" id="43980at2"/>
<accession>A0A433XNK7</accession>
<dbReference type="SUPFAM" id="SSF81301">
    <property type="entry name" value="Nucleotidyltransferase"/>
    <property type="match status" value="1"/>
</dbReference>
<dbReference type="Proteomes" id="UP000272464">
    <property type="component" value="Unassembled WGS sequence"/>
</dbReference>
<evidence type="ECO:0000313" key="1">
    <source>
        <dbReference type="EMBL" id="RUT35660.1"/>
    </source>
</evidence>
<dbReference type="RefSeq" id="WP_127197360.1">
    <property type="nucleotide sequence ID" value="NZ_RZNX01000001.1"/>
</dbReference>
<comment type="caution">
    <text evidence="1">The sequence shown here is derived from an EMBL/GenBank/DDBJ whole genome shotgun (WGS) entry which is preliminary data.</text>
</comment>
<protein>
    <submittedName>
        <fullName evidence="1">Nucleotidyltransferase domain-containing protein</fullName>
    </submittedName>
</protein>
<keyword evidence="2" id="KW-1185">Reference proteome</keyword>
<reference evidence="1 2" key="1">
    <citation type="submission" date="2018-12" db="EMBL/GenBank/DDBJ databases">
        <authorList>
            <person name="Sun L."/>
            <person name="Chen Z."/>
        </authorList>
    </citation>
    <scope>NUCLEOTIDE SEQUENCE [LARGE SCALE GENOMIC DNA]</scope>
    <source>
        <strain evidence="1 2">3-5-3</strain>
    </source>
</reference>
<organism evidence="1 2">
    <name type="scientific">Paenibacillus zeisoli</name>
    <dbReference type="NCBI Taxonomy" id="2496267"/>
    <lineage>
        <taxon>Bacteria</taxon>
        <taxon>Bacillati</taxon>
        <taxon>Bacillota</taxon>
        <taxon>Bacilli</taxon>
        <taxon>Bacillales</taxon>
        <taxon>Paenibacillaceae</taxon>
        <taxon>Paenibacillus</taxon>
    </lineage>
</organism>
<dbReference type="EMBL" id="RZNX01000001">
    <property type="protein sequence ID" value="RUT35660.1"/>
    <property type="molecule type" value="Genomic_DNA"/>
</dbReference>
<keyword evidence="1" id="KW-0808">Transferase</keyword>
<evidence type="ECO:0000313" key="2">
    <source>
        <dbReference type="Proteomes" id="UP000272464"/>
    </source>
</evidence>
<name>A0A433XNK7_9BACL</name>
<dbReference type="InterPro" id="IPR043519">
    <property type="entry name" value="NT_sf"/>
</dbReference>
<dbReference type="AlphaFoldDB" id="A0A433XNK7"/>
<dbReference type="GO" id="GO:0016740">
    <property type="term" value="F:transferase activity"/>
    <property type="evidence" value="ECO:0007669"/>
    <property type="project" value="UniProtKB-KW"/>
</dbReference>
<gene>
    <name evidence="1" type="ORF">EJP77_01160</name>
</gene>
<sequence>MRIQGRAAAEQFIQINFPKCSLAVLGGSGSRSDPNIHSDLDIVIVDDTAEMACHKTIKEYDWIIECFVLTSYSYRDIFNEGIYAANPSLQRMLVEGHVIKCEEEGIHVLEEARTDLAYGPMPWSLNEINFQRYVITDLLEDIRGGESTVELWFSVNRLVVTCCEFHLRVNQQWIGEGKHLFRALKTFDPAMADNLDTALQAVYLRRDLSPIETLVSRTLEPYGGTLLDGFEQ</sequence>
<proteinExistence type="predicted"/>